<dbReference type="InterPro" id="IPR029060">
    <property type="entry name" value="PIN-like_dom_sf"/>
</dbReference>
<dbReference type="SUPFAM" id="SSF88723">
    <property type="entry name" value="PIN domain-like"/>
    <property type="match status" value="1"/>
</dbReference>
<dbReference type="EMBL" id="JAHESC010000001">
    <property type="protein sequence ID" value="MBT1685016.1"/>
    <property type="molecule type" value="Genomic_DNA"/>
</dbReference>
<name>A0AAP2D5P9_9BACT</name>
<dbReference type="AlphaFoldDB" id="A0AAP2D5P9"/>
<evidence type="ECO:0000313" key="2">
    <source>
        <dbReference type="EMBL" id="MBT1685016.1"/>
    </source>
</evidence>
<dbReference type="InterPro" id="IPR058652">
    <property type="entry name" value="VapC50_C"/>
</dbReference>
<protein>
    <submittedName>
        <fullName evidence="2">PIN domain-containing protein</fullName>
    </submittedName>
</protein>
<organism evidence="2 3">
    <name type="scientific">Dawidia soli</name>
    <dbReference type="NCBI Taxonomy" id="2782352"/>
    <lineage>
        <taxon>Bacteria</taxon>
        <taxon>Pseudomonadati</taxon>
        <taxon>Bacteroidota</taxon>
        <taxon>Cytophagia</taxon>
        <taxon>Cytophagales</taxon>
        <taxon>Chryseotaleaceae</taxon>
        <taxon>Dawidia</taxon>
    </lineage>
</organism>
<feature type="domain" description="VapC50 C-terminal" evidence="1">
    <location>
        <begin position="133"/>
        <end position="185"/>
    </location>
</feature>
<gene>
    <name evidence="2" type="ORF">KK078_00535</name>
</gene>
<evidence type="ECO:0000313" key="3">
    <source>
        <dbReference type="Proteomes" id="UP001319180"/>
    </source>
</evidence>
<evidence type="ECO:0000259" key="1">
    <source>
        <dbReference type="Pfam" id="PF26343"/>
    </source>
</evidence>
<proteinExistence type="predicted"/>
<reference evidence="2 3" key="1">
    <citation type="submission" date="2021-05" db="EMBL/GenBank/DDBJ databases">
        <title>A Polyphasic approach of four new species of the genus Ohtaekwangia: Ohtaekwangia histidinii sp. nov., Ohtaekwangia cretensis sp. nov., Ohtaekwangia indiensis sp. nov., Ohtaekwangia reichenbachii sp. nov. from diverse environment.</title>
        <authorList>
            <person name="Octaviana S."/>
        </authorList>
    </citation>
    <scope>NUCLEOTIDE SEQUENCE [LARGE SCALE GENOMIC DNA]</scope>
    <source>
        <strain evidence="2 3">PWU37</strain>
    </source>
</reference>
<keyword evidence="3" id="KW-1185">Reference proteome</keyword>
<dbReference type="Pfam" id="PF26343">
    <property type="entry name" value="VapC50_C"/>
    <property type="match status" value="1"/>
</dbReference>
<sequence length="189" mass="21543">MIHSPRFTVILDACVLYPAPVRDLLLHLAAVELYKPKWTDTIQHEWIRNLLQNRPDITVGQLQKTVDSMNTAFPDANVERYEALVSSFTLPDPDDRHILAAAIRCQAELIVTSNTKDFPNSYLREFDIEAQHPDVFISNVIDLNPTESIRAFKQQVSYLRNPSKTYLQVLATLEKCGLPLTSKRLLALL</sequence>
<dbReference type="Proteomes" id="UP001319180">
    <property type="component" value="Unassembled WGS sequence"/>
</dbReference>
<accession>A0AAP2D5P9</accession>
<comment type="caution">
    <text evidence="2">The sequence shown here is derived from an EMBL/GenBank/DDBJ whole genome shotgun (WGS) entry which is preliminary data.</text>
</comment>